<dbReference type="InterPro" id="IPR029063">
    <property type="entry name" value="SAM-dependent_MTases_sf"/>
</dbReference>
<dbReference type="GO" id="GO:0005794">
    <property type="term" value="C:Golgi apparatus"/>
    <property type="evidence" value="ECO:0007669"/>
    <property type="project" value="TreeGrafter"/>
</dbReference>
<dbReference type="PANTHER" id="PTHR34009">
    <property type="entry name" value="PROTEIN STAR"/>
    <property type="match status" value="1"/>
</dbReference>
<dbReference type="GO" id="GO:0005886">
    <property type="term" value="C:plasma membrane"/>
    <property type="evidence" value="ECO:0007669"/>
    <property type="project" value="TreeGrafter"/>
</dbReference>
<evidence type="ECO:0000313" key="3">
    <source>
        <dbReference type="EMBL" id="KZS03309.1"/>
    </source>
</evidence>
<dbReference type="InterPro" id="IPR053202">
    <property type="entry name" value="EGF_Rcpt_Signaling_Reg"/>
</dbReference>
<dbReference type="OrthoDB" id="6381097at2759"/>
<dbReference type="InterPro" id="IPR006342">
    <property type="entry name" value="FkbM_mtfrase"/>
</dbReference>
<gene>
    <name evidence="3" type="ORF">APZ42_033994</name>
</gene>
<name>A0A0P4XUT0_9CRUS</name>
<accession>A0A0P4XUT0</accession>
<dbReference type="PANTHER" id="PTHR34009:SF2">
    <property type="entry name" value="PROTEIN STAR"/>
    <property type="match status" value="1"/>
</dbReference>
<reference evidence="3 4" key="3">
    <citation type="submission" date="2016-03" db="EMBL/GenBank/DDBJ databases">
        <title>EvidentialGene: Evidence-directed Construction of Genes on Genomes.</title>
        <authorList>
            <person name="Gilbert D.G."/>
            <person name="Choi J.-H."/>
            <person name="Mockaitis K."/>
            <person name="Colbourne J."/>
            <person name="Pfrender M."/>
        </authorList>
    </citation>
    <scope>NUCLEOTIDE SEQUENCE [LARGE SCALE GENOMIC DNA]</scope>
    <source>
        <strain evidence="3 4">Xinb3</strain>
        <tissue evidence="3">Complete organism</tissue>
    </source>
</reference>
<dbReference type="AlphaFoldDB" id="A0A0P4XUT0"/>
<dbReference type="GO" id="GO:0006888">
    <property type="term" value="P:endoplasmic reticulum to Golgi vesicle-mediated transport"/>
    <property type="evidence" value="ECO:0007669"/>
    <property type="project" value="TreeGrafter"/>
</dbReference>
<organism evidence="2">
    <name type="scientific">Daphnia magna</name>
    <dbReference type="NCBI Taxonomy" id="35525"/>
    <lineage>
        <taxon>Eukaryota</taxon>
        <taxon>Metazoa</taxon>
        <taxon>Ecdysozoa</taxon>
        <taxon>Arthropoda</taxon>
        <taxon>Crustacea</taxon>
        <taxon>Branchiopoda</taxon>
        <taxon>Diplostraca</taxon>
        <taxon>Cladocera</taxon>
        <taxon>Anomopoda</taxon>
        <taxon>Daphniidae</taxon>
        <taxon>Daphnia</taxon>
    </lineage>
</organism>
<evidence type="ECO:0000313" key="2">
    <source>
        <dbReference type="EMBL" id="JAI85909.1"/>
    </source>
</evidence>
<dbReference type="SUPFAM" id="SSF53335">
    <property type="entry name" value="S-adenosyl-L-methionine-dependent methyltransferases"/>
    <property type="match status" value="1"/>
</dbReference>
<dbReference type="GO" id="GO:0031902">
    <property type="term" value="C:late endosome membrane"/>
    <property type="evidence" value="ECO:0007669"/>
    <property type="project" value="TreeGrafter"/>
</dbReference>
<dbReference type="EMBL" id="LRGB01003310">
    <property type="protein sequence ID" value="KZS03309.1"/>
    <property type="molecule type" value="Genomic_DNA"/>
</dbReference>
<proteinExistence type="predicted"/>
<evidence type="ECO:0000259" key="1">
    <source>
        <dbReference type="Pfam" id="PF05050"/>
    </source>
</evidence>
<dbReference type="Pfam" id="PF05050">
    <property type="entry name" value="Methyltransf_21"/>
    <property type="match status" value="1"/>
</dbReference>
<reference evidence="2" key="2">
    <citation type="submission" date="2015-10" db="EMBL/GenBank/DDBJ databases">
        <authorList>
            <person name="Gilbert D.G."/>
        </authorList>
    </citation>
    <scope>NUCLEOTIDE SEQUENCE</scope>
</reference>
<reference evidence="2" key="1">
    <citation type="submission" date="2015-10" db="EMBL/GenBank/DDBJ databases">
        <title>Daphnia magna gene sets from two clonal populations assembled and annotated with EvidentialGene.</title>
        <authorList>
            <person name="Gilbert D."/>
            <person name="Podicheti R."/>
            <person name="Orsini L."/>
            <person name="Colbourne J."/>
            <person name="Pfrender M."/>
        </authorList>
    </citation>
    <scope>NUCLEOTIDE SEQUENCE</scope>
</reference>
<dbReference type="GO" id="GO:0016197">
    <property type="term" value="P:endosomal transport"/>
    <property type="evidence" value="ECO:0007669"/>
    <property type="project" value="TreeGrafter"/>
</dbReference>
<dbReference type="EMBL" id="GDIP01238836">
    <property type="protein sequence ID" value="JAI84565.1"/>
    <property type="molecule type" value="Transcribed_RNA"/>
</dbReference>
<sequence>MMTFISFRGIRIFVARRKSFILLSIGLFFFFFLIHENTSGKSSNTKTTKYNLLEETKQSQHVKECTLEYANTHRLQQDHPCVLDLIRKRYLKKPWGPEIPLDLHNPQTADPSAGQAKAVMRILRNQKNGFFVECGASDGEFLSNTLYMERYKNWTGLLIEPDRGSYDSLLTRKRKATHVPACLSLETFPTEVSFKSVFQVGSIQEKSSWFGNDQLITVQCFPFYSFLLAYGRTSVDFFSLDIEGHELKVLKTIPWHKVDIKTIVVEWEHVDEGEEAIVKFMEESGFVNFGKIATPYARDIVFVKDFLSDLRYDYDD</sequence>
<keyword evidence="4" id="KW-1185">Reference proteome</keyword>
<evidence type="ECO:0000313" key="4">
    <source>
        <dbReference type="Proteomes" id="UP000076858"/>
    </source>
</evidence>
<dbReference type="Gene3D" id="3.40.50.150">
    <property type="entry name" value="Vaccinia Virus protein VP39"/>
    <property type="match status" value="1"/>
</dbReference>
<dbReference type="EMBL" id="GDIP01237492">
    <property type="protein sequence ID" value="JAI85909.1"/>
    <property type="molecule type" value="Transcribed_RNA"/>
</dbReference>
<dbReference type="GO" id="GO:0005789">
    <property type="term" value="C:endoplasmic reticulum membrane"/>
    <property type="evidence" value="ECO:0007669"/>
    <property type="project" value="TreeGrafter"/>
</dbReference>
<protein>
    <recommendedName>
        <fullName evidence="1">Methyltransferase FkbM domain-containing protein</fullName>
    </recommendedName>
</protein>
<feature type="domain" description="Methyltransferase FkbM" evidence="1">
    <location>
        <begin position="133"/>
        <end position="286"/>
    </location>
</feature>
<dbReference type="Proteomes" id="UP000076858">
    <property type="component" value="Unassembled WGS sequence"/>
</dbReference>